<feature type="region of interest" description="Disordered" evidence="1">
    <location>
        <begin position="97"/>
        <end position="133"/>
    </location>
</feature>
<gene>
    <name evidence="2" type="ORF">AB5J56_13350</name>
</gene>
<dbReference type="EMBL" id="CP163435">
    <property type="protein sequence ID" value="XDQ25611.1"/>
    <property type="molecule type" value="Genomic_DNA"/>
</dbReference>
<dbReference type="RefSeq" id="WP_369232924.1">
    <property type="nucleotide sequence ID" value="NZ_CP163435.1"/>
</dbReference>
<proteinExistence type="predicted"/>
<evidence type="ECO:0008006" key="3">
    <source>
        <dbReference type="Google" id="ProtNLM"/>
    </source>
</evidence>
<feature type="region of interest" description="Disordered" evidence="1">
    <location>
        <begin position="31"/>
        <end position="54"/>
    </location>
</feature>
<evidence type="ECO:0000256" key="1">
    <source>
        <dbReference type="SAM" id="MobiDB-lite"/>
    </source>
</evidence>
<dbReference type="AlphaFoldDB" id="A0AB39P741"/>
<dbReference type="PROSITE" id="PS51318">
    <property type="entry name" value="TAT"/>
    <property type="match status" value="1"/>
</dbReference>
<reference evidence="2" key="1">
    <citation type="submission" date="2024-07" db="EMBL/GenBank/DDBJ databases">
        <authorList>
            <person name="Yu S.T."/>
        </authorList>
    </citation>
    <scope>NUCLEOTIDE SEQUENCE</scope>
    <source>
        <strain evidence="2">R21</strain>
    </source>
</reference>
<dbReference type="InterPro" id="IPR006311">
    <property type="entry name" value="TAT_signal"/>
</dbReference>
<feature type="compositionally biased region" description="Low complexity" evidence="1">
    <location>
        <begin position="102"/>
        <end position="133"/>
    </location>
</feature>
<protein>
    <recommendedName>
        <fullName evidence="3">Lipoprotein</fullName>
    </recommendedName>
</protein>
<name>A0AB39P741_9ACTN</name>
<sequence>MPFPLPPRTPSGPRRRSLLASAAGALVLAGCSAPDPESAADTTGGSPSAAVRARARAARDSETLAGRYAAVIAAHPPLAGRLRPLHAEVVRHAEAFGGGHGASASASASEPASASASGSASASASASVSGSPAVPVREKDALAELATAERTLADERTKALVQAPGELARLLASVAAAGAAHAFLLTEGAK</sequence>
<evidence type="ECO:0000313" key="2">
    <source>
        <dbReference type="EMBL" id="XDQ25611.1"/>
    </source>
</evidence>
<accession>A0AB39P741</accession>
<organism evidence="2">
    <name type="scientific">Streptomyces sp. R21</name>
    <dbReference type="NCBI Taxonomy" id="3238627"/>
    <lineage>
        <taxon>Bacteria</taxon>
        <taxon>Bacillati</taxon>
        <taxon>Actinomycetota</taxon>
        <taxon>Actinomycetes</taxon>
        <taxon>Kitasatosporales</taxon>
        <taxon>Streptomycetaceae</taxon>
        <taxon>Streptomyces</taxon>
    </lineage>
</organism>